<evidence type="ECO:0000313" key="3">
    <source>
        <dbReference type="Proteomes" id="UP001139207"/>
    </source>
</evidence>
<dbReference type="GO" id="GO:0016853">
    <property type="term" value="F:isomerase activity"/>
    <property type="evidence" value="ECO:0007669"/>
    <property type="project" value="InterPro"/>
</dbReference>
<dbReference type="EMBL" id="JALIEA010000013">
    <property type="protein sequence ID" value="MCJ7858868.1"/>
    <property type="molecule type" value="Genomic_DNA"/>
</dbReference>
<dbReference type="SUPFAM" id="SSF52096">
    <property type="entry name" value="ClpP/crotonase"/>
    <property type="match status" value="1"/>
</dbReference>
<dbReference type="InterPro" id="IPR029045">
    <property type="entry name" value="ClpP/crotonase-like_dom_sf"/>
</dbReference>
<comment type="similarity">
    <text evidence="1">Belongs to the enoyl-CoA hydratase/isomerase family.</text>
</comment>
<dbReference type="CDD" id="cd06558">
    <property type="entry name" value="crotonase-like"/>
    <property type="match status" value="1"/>
</dbReference>
<reference evidence="2" key="1">
    <citation type="submission" date="2022-04" db="EMBL/GenBank/DDBJ databases">
        <title>Corynebacterium kalidii LD5P10.</title>
        <authorList>
            <person name="Sun J.Q."/>
        </authorList>
    </citation>
    <scope>NUCLEOTIDE SEQUENCE</scope>
    <source>
        <strain evidence="2">LD5P10</strain>
    </source>
</reference>
<keyword evidence="3" id="KW-1185">Reference proteome</keyword>
<dbReference type="Gene3D" id="3.90.226.10">
    <property type="entry name" value="2-enoyl-CoA Hydratase, Chain A, domain 1"/>
    <property type="match status" value="1"/>
</dbReference>
<dbReference type="InterPro" id="IPR001753">
    <property type="entry name" value="Enoyl-CoA_hydra/iso"/>
</dbReference>
<dbReference type="PANTHER" id="PTHR43149">
    <property type="entry name" value="ENOYL-COA HYDRATASE"/>
    <property type="match status" value="1"/>
</dbReference>
<dbReference type="AlphaFoldDB" id="A0A9X2AZI6"/>
<accession>A0A9X2AZI6</accession>
<proteinExistence type="inferred from homology"/>
<evidence type="ECO:0000313" key="2">
    <source>
        <dbReference type="EMBL" id="MCJ7858868.1"/>
    </source>
</evidence>
<dbReference type="InterPro" id="IPR045002">
    <property type="entry name" value="Ech1-like"/>
</dbReference>
<gene>
    <name evidence="2" type="ORF">MUN33_09095</name>
</gene>
<dbReference type="Pfam" id="PF00378">
    <property type="entry name" value="ECH_1"/>
    <property type="match status" value="1"/>
</dbReference>
<protein>
    <submittedName>
        <fullName evidence="2">Crotonase/enoyl-CoA hydratase family protein</fullName>
    </submittedName>
</protein>
<organism evidence="2 3">
    <name type="scientific">Corynebacterium kalidii</name>
    <dbReference type="NCBI Taxonomy" id="2931982"/>
    <lineage>
        <taxon>Bacteria</taxon>
        <taxon>Bacillati</taxon>
        <taxon>Actinomycetota</taxon>
        <taxon>Actinomycetes</taxon>
        <taxon>Mycobacteriales</taxon>
        <taxon>Corynebacteriaceae</taxon>
        <taxon>Corynebacterium</taxon>
    </lineage>
</organism>
<dbReference type="PANTHER" id="PTHR43149:SF1">
    <property type="entry name" value="DELTA(3,5)-DELTA(2,4)-DIENOYL-COA ISOMERASE, MITOCHONDRIAL"/>
    <property type="match status" value="1"/>
</dbReference>
<name>A0A9X2AZI6_9CORY</name>
<sequence length="269" mass="29524">MSDLPTLTITDGPVRIAHVRLNRPDKLNSLTLEILDELVAVTRRIRADRTVRAVVLSGEGRSFSAGLDFASAMRKPSSMVASFLPRPWRGTNQFQEACWGFRRLPVPVIAAVHGHCFGGGLQLALAADWRFTTADAQWSILESKWGLVPDMSGMRTLPQQLRADVLKKLTMTGEVVDGHAAVEYGLASEVAEDPVEAAEAFAAVLATRSPDAVAYAKRLVDETWTSGPRATFFRERMRQVRLLAEKNTRTAQKAAAAKVAPVFGRRSVR</sequence>
<dbReference type="Proteomes" id="UP001139207">
    <property type="component" value="Unassembled WGS sequence"/>
</dbReference>
<dbReference type="NCBIfam" id="NF005699">
    <property type="entry name" value="PRK07509.1"/>
    <property type="match status" value="1"/>
</dbReference>
<evidence type="ECO:0000256" key="1">
    <source>
        <dbReference type="ARBA" id="ARBA00005254"/>
    </source>
</evidence>
<comment type="caution">
    <text evidence="2">The sequence shown here is derived from an EMBL/GenBank/DDBJ whole genome shotgun (WGS) entry which is preliminary data.</text>
</comment>
<dbReference type="RefSeq" id="WP_244804601.1">
    <property type="nucleotide sequence ID" value="NZ_JALIEA010000013.1"/>
</dbReference>